<feature type="transmembrane region" description="Helical" evidence="1">
    <location>
        <begin position="187"/>
        <end position="206"/>
    </location>
</feature>
<protein>
    <submittedName>
        <fullName evidence="2">Uncharacterized protein</fullName>
    </submittedName>
</protein>
<feature type="transmembrane region" description="Helical" evidence="1">
    <location>
        <begin position="119"/>
        <end position="137"/>
    </location>
</feature>
<evidence type="ECO:0000313" key="2">
    <source>
        <dbReference type="EMBL" id="RKF05032.1"/>
    </source>
</evidence>
<dbReference type="EMBL" id="RAQM01000006">
    <property type="protein sequence ID" value="RKF05032.1"/>
    <property type="molecule type" value="Genomic_DNA"/>
</dbReference>
<dbReference type="AlphaFoldDB" id="A0A420E4P4"/>
<keyword evidence="3" id="KW-1185">Reference proteome</keyword>
<feature type="transmembrane region" description="Helical" evidence="1">
    <location>
        <begin position="149"/>
        <end position="167"/>
    </location>
</feature>
<dbReference type="Proteomes" id="UP000285780">
    <property type="component" value="Unassembled WGS sequence"/>
</dbReference>
<comment type="caution">
    <text evidence="2">The sequence shown here is derived from an EMBL/GenBank/DDBJ whole genome shotgun (WGS) entry which is preliminary data.</text>
</comment>
<gene>
    <name evidence="2" type="ORF">C8N26_0431</name>
</gene>
<name>A0A420E4P4_9FLAO</name>
<keyword evidence="1" id="KW-0472">Membrane</keyword>
<evidence type="ECO:0000313" key="3">
    <source>
        <dbReference type="Proteomes" id="UP000285780"/>
    </source>
</evidence>
<organism evidence="2 3">
    <name type="scientific">Tenacibaculum lutimaris</name>
    <dbReference type="NCBI Taxonomy" id="285258"/>
    <lineage>
        <taxon>Bacteria</taxon>
        <taxon>Pseudomonadati</taxon>
        <taxon>Bacteroidota</taxon>
        <taxon>Flavobacteriia</taxon>
        <taxon>Flavobacteriales</taxon>
        <taxon>Flavobacteriaceae</taxon>
        <taxon>Tenacibaculum</taxon>
    </lineage>
</organism>
<accession>A0A420E4P4</accession>
<evidence type="ECO:0000256" key="1">
    <source>
        <dbReference type="SAM" id="Phobius"/>
    </source>
</evidence>
<reference evidence="2 3" key="1">
    <citation type="submission" date="2018-09" db="EMBL/GenBank/DDBJ databases">
        <title>Genomic Encyclopedia of Archaeal and Bacterial Type Strains, Phase II (KMG-II): from individual species to whole genera.</title>
        <authorList>
            <person name="Goeker M."/>
        </authorList>
    </citation>
    <scope>NUCLEOTIDE SEQUENCE [LARGE SCALE GENOMIC DNA]</scope>
    <source>
        <strain evidence="2 3">DSM 16505</strain>
    </source>
</reference>
<proteinExistence type="predicted"/>
<feature type="transmembrane region" description="Helical" evidence="1">
    <location>
        <begin position="95"/>
        <end position="113"/>
    </location>
</feature>
<sequence length="220" mass="26334">MELTKEQIQKIDLFLEGIGIEYIDIRFEMVDHIATEIENNIEDINAFFKYNGFQTPFIKYMLSRKKEYFESYKKQKRKAFWFNIKRTLVAVFKESIKPINFIAILLFLFAINLLENFNLKYASEIVFVSFFLSFFYFTIRFNQFKKKFGAIKIIHAYASIFMFNYIVSFHFPGITPIFSEGSYSPFLLYKCFTALIINFLVFKCFLNEKTNIQKRLKNLA</sequence>
<keyword evidence="1" id="KW-0812">Transmembrane</keyword>
<keyword evidence="1" id="KW-1133">Transmembrane helix</keyword>
<dbReference type="RefSeq" id="WP_120185815.1">
    <property type="nucleotide sequence ID" value="NZ_RAQM01000006.1"/>
</dbReference>